<evidence type="ECO:0000313" key="3">
    <source>
        <dbReference type="Proteomes" id="UP000184388"/>
    </source>
</evidence>
<protein>
    <submittedName>
        <fullName evidence="2">Uncharacterized protein</fullName>
    </submittedName>
</protein>
<dbReference type="Proteomes" id="UP000184388">
    <property type="component" value="Unassembled WGS sequence"/>
</dbReference>
<feature type="compositionally biased region" description="Low complexity" evidence="1">
    <location>
        <begin position="10"/>
        <end position="22"/>
    </location>
</feature>
<dbReference type="RefSeq" id="WP_143179656.1">
    <property type="nucleotide sequence ID" value="NZ_FRBK01000011.1"/>
</dbReference>
<name>A0A9X8QVJ1_9ACTN</name>
<evidence type="ECO:0000256" key="1">
    <source>
        <dbReference type="SAM" id="MobiDB-lite"/>
    </source>
</evidence>
<evidence type="ECO:0000313" key="2">
    <source>
        <dbReference type="EMBL" id="SHM46148.1"/>
    </source>
</evidence>
<proteinExistence type="predicted"/>
<feature type="region of interest" description="Disordered" evidence="1">
    <location>
        <begin position="1"/>
        <end position="37"/>
    </location>
</feature>
<dbReference type="EMBL" id="FRBK01000011">
    <property type="protein sequence ID" value="SHM46148.1"/>
    <property type="molecule type" value="Genomic_DNA"/>
</dbReference>
<organism evidence="2 3">
    <name type="scientific">Streptomyces yunnanensis</name>
    <dbReference type="NCBI Taxonomy" id="156453"/>
    <lineage>
        <taxon>Bacteria</taxon>
        <taxon>Bacillati</taxon>
        <taxon>Actinomycetota</taxon>
        <taxon>Actinomycetes</taxon>
        <taxon>Kitasatosporales</taxon>
        <taxon>Streptomycetaceae</taxon>
        <taxon>Streptomyces</taxon>
    </lineage>
</organism>
<dbReference type="AlphaFoldDB" id="A0A9X8QVJ1"/>
<feature type="compositionally biased region" description="Acidic residues" evidence="1">
    <location>
        <begin position="24"/>
        <end position="35"/>
    </location>
</feature>
<comment type="caution">
    <text evidence="2">The sequence shown here is derived from an EMBL/GenBank/DDBJ whole genome shotgun (WGS) entry which is preliminary data.</text>
</comment>
<accession>A0A9X8QVJ1</accession>
<gene>
    <name evidence="2" type="ORF">SAMN05216268_11191</name>
</gene>
<sequence>MDPAQSDDGTTLTAARATPTTADCPDEADVGPDDEEKYRGLLPGTALAAAPATGHDLLYDHLYLAGAETFASADLPHLGDLFFREYHDFSDSVRQKLKLISAADVERAVASKKLTNVS</sequence>
<reference evidence="3" key="1">
    <citation type="submission" date="2016-11" db="EMBL/GenBank/DDBJ databases">
        <authorList>
            <person name="Jaros S."/>
            <person name="Januszkiewicz K."/>
            <person name="Wedrychowicz H."/>
        </authorList>
    </citation>
    <scope>NUCLEOTIDE SEQUENCE [LARGE SCALE GENOMIC DNA]</scope>
    <source>
        <strain evidence="3">CGMCC 4.3555</strain>
    </source>
</reference>